<evidence type="ECO:0000313" key="8">
    <source>
        <dbReference type="Proteomes" id="UP000243459"/>
    </source>
</evidence>
<dbReference type="PANTHER" id="PTHR45931:SF16">
    <property type="entry name" value="RING_U-BOX SUPERFAMILY PROTEIN"/>
    <property type="match status" value="1"/>
</dbReference>
<dbReference type="GO" id="GO:0008270">
    <property type="term" value="F:zinc ion binding"/>
    <property type="evidence" value="ECO:0007669"/>
    <property type="project" value="UniProtKB-KW"/>
</dbReference>
<feature type="compositionally biased region" description="Acidic residues" evidence="5">
    <location>
        <begin position="1"/>
        <end position="10"/>
    </location>
</feature>
<dbReference type="Pfam" id="PF13639">
    <property type="entry name" value="zf-RING_2"/>
    <property type="match status" value="1"/>
</dbReference>
<dbReference type="InterPro" id="IPR013083">
    <property type="entry name" value="Znf_RING/FYVE/PHD"/>
</dbReference>
<evidence type="ECO:0000256" key="1">
    <source>
        <dbReference type="ARBA" id="ARBA00022723"/>
    </source>
</evidence>
<dbReference type="PANTHER" id="PTHR45931">
    <property type="entry name" value="SI:CH211-59O9.10"/>
    <property type="match status" value="1"/>
</dbReference>
<evidence type="ECO:0000256" key="4">
    <source>
        <dbReference type="PROSITE-ProRule" id="PRU00175"/>
    </source>
</evidence>
<evidence type="ECO:0000313" key="7">
    <source>
        <dbReference type="EMBL" id="ONK63807.1"/>
    </source>
</evidence>
<feature type="compositionally biased region" description="Polar residues" evidence="5">
    <location>
        <begin position="72"/>
        <end position="87"/>
    </location>
</feature>
<evidence type="ECO:0000259" key="6">
    <source>
        <dbReference type="PROSITE" id="PS50089"/>
    </source>
</evidence>
<dbReference type="GO" id="GO:0005634">
    <property type="term" value="C:nucleus"/>
    <property type="evidence" value="ECO:0007669"/>
    <property type="project" value="TreeGrafter"/>
</dbReference>
<keyword evidence="8" id="KW-1185">Reference proteome</keyword>
<dbReference type="GO" id="GO:0006511">
    <property type="term" value="P:ubiquitin-dependent protein catabolic process"/>
    <property type="evidence" value="ECO:0007669"/>
    <property type="project" value="TreeGrafter"/>
</dbReference>
<dbReference type="Gene3D" id="3.30.40.10">
    <property type="entry name" value="Zinc/RING finger domain, C3HC4 (zinc finger)"/>
    <property type="match status" value="1"/>
</dbReference>
<dbReference type="SMART" id="SM00744">
    <property type="entry name" value="RINGv"/>
    <property type="match status" value="1"/>
</dbReference>
<dbReference type="Gramene" id="ONK63807">
    <property type="protein sequence ID" value="ONK63807"/>
    <property type="gene ID" value="A4U43_C07F19150"/>
</dbReference>
<feature type="region of interest" description="Disordered" evidence="5">
    <location>
        <begin position="327"/>
        <end position="353"/>
    </location>
</feature>
<dbReference type="AlphaFoldDB" id="A0A5P1EF16"/>
<evidence type="ECO:0000256" key="2">
    <source>
        <dbReference type="ARBA" id="ARBA00022771"/>
    </source>
</evidence>
<keyword evidence="1" id="KW-0479">Metal-binding</keyword>
<organism evidence="7 8">
    <name type="scientific">Asparagus officinalis</name>
    <name type="common">Garden asparagus</name>
    <dbReference type="NCBI Taxonomy" id="4686"/>
    <lineage>
        <taxon>Eukaryota</taxon>
        <taxon>Viridiplantae</taxon>
        <taxon>Streptophyta</taxon>
        <taxon>Embryophyta</taxon>
        <taxon>Tracheophyta</taxon>
        <taxon>Spermatophyta</taxon>
        <taxon>Magnoliopsida</taxon>
        <taxon>Liliopsida</taxon>
        <taxon>Asparagales</taxon>
        <taxon>Asparagaceae</taxon>
        <taxon>Asparagoideae</taxon>
        <taxon>Asparagus</taxon>
    </lineage>
</organism>
<dbReference type="Proteomes" id="UP000243459">
    <property type="component" value="Chromosome 7"/>
</dbReference>
<keyword evidence="3" id="KW-0862">Zinc</keyword>
<feature type="region of interest" description="Disordered" evidence="5">
    <location>
        <begin position="1"/>
        <end position="52"/>
    </location>
</feature>
<protein>
    <recommendedName>
        <fullName evidence="6">RING-type domain-containing protein</fullName>
    </recommendedName>
</protein>
<dbReference type="FunFam" id="3.30.40.10:FF:000594">
    <property type="entry name" value="RING/U-box superfamily protein"/>
    <property type="match status" value="1"/>
</dbReference>
<feature type="compositionally biased region" description="Basic residues" evidence="5">
    <location>
        <begin position="103"/>
        <end position="114"/>
    </location>
</feature>
<dbReference type="OrthoDB" id="8062037at2759"/>
<dbReference type="SMART" id="SM00184">
    <property type="entry name" value="RING"/>
    <property type="match status" value="1"/>
</dbReference>
<gene>
    <name evidence="7" type="ORF">A4U43_C07F19150</name>
</gene>
<proteinExistence type="predicted"/>
<dbReference type="SUPFAM" id="SSF57850">
    <property type="entry name" value="RING/U-box"/>
    <property type="match status" value="1"/>
</dbReference>
<accession>A0A5P1EF16</accession>
<dbReference type="InterPro" id="IPR011016">
    <property type="entry name" value="Znf_RING-CH"/>
</dbReference>
<name>A0A5P1EF16_ASPOF</name>
<dbReference type="GO" id="GO:0061630">
    <property type="term" value="F:ubiquitin protein ligase activity"/>
    <property type="evidence" value="ECO:0007669"/>
    <property type="project" value="TreeGrafter"/>
</dbReference>
<reference evidence="8" key="1">
    <citation type="journal article" date="2017" name="Nat. Commun.">
        <title>The asparagus genome sheds light on the origin and evolution of a young Y chromosome.</title>
        <authorList>
            <person name="Harkess A."/>
            <person name="Zhou J."/>
            <person name="Xu C."/>
            <person name="Bowers J.E."/>
            <person name="Van der Hulst R."/>
            <person name="Ayyampalayam S."/>
            <person name="Mercati F."/>
            <person name="Riccardi P."/>
            <person name="McKain M.R."/>
            <person name="Kakrana A."/>
            <person name="Tang H."/>
            <person name="Ray J."/>
            <person name="Groenendijk J."/>
            <person name="Arikit S."/>
            <person name="Mathioni S.M."/>
            <person name="Nakano M."/>
            <person name="Shan H."/>
            <person name="Telgmann-Rauber A."/>
            <person name="Kanno A."/>
            <person name="Yue Z."/>
            <person name="Chen H."/>
            <person name="Li W."/>
            <person name="Chen Y."/>
            <person name="Xu X."/>
            <person name="Zhang Y."/>
            <person name="Luo S."/>
            <person name="Chen H."/>
            <person name="Gao J."/>
            <person name="Mao Z."/>
            <person name="Pires J.C."/>
            <person name="Luo M."/>
            <person name="Kudrna D."/>
            <person name="Wing R.A."/>
            <person name="Meyers B.C."/>
            <person name="Yi K."/>
            <person name="Kong H."/>
            <person name="Lavrijsen P."/>
            <person name="Sunseri F."/>
            <person name="Falavigna A."/>
            <person name="Ye Y."/>
            <person name="Leebens-Mack J.H."/>
            <person name="Chen G."/>
        </authorList>
    </citation>
    <scope>NUCLEOTIDE SEQUENCE [LARGE SCALE GENOMIC DNA]</scope>
    <source>
        <strain evidence="8">cv. DH0086</strain>
    </source>
</reference>
<evidence type="ECO:0000256" key="5">
    <source>
        <dbReference type="SAM" id="MobiDB-lite"/>
    </source>
</evidence>
<dbReference type="InterPro" id="IPR051834">
    <property type="entry name" value="RING_finger_E3_ligase"/>
</dbReference>
<sequence>MDDMDIDVVEEATLSSFNPRMGSRRKKHTPPGSNPGPRTFGRNGVAIDDTEQQQRRARLVQLINETLETEHSSQAQNEVLPSEQNGGSNEGIRSGRSFERSLKHPGHAHYHHRDKGSWKKKGNDQCPVFDGGDFILKSKERRGKNKGIVLSSDPFQHNVPWKDEGQRRLVYGGHLAPCSSAKSRMSSEVDCQGRSFLSEGETCSSFTKVNDKMKMKVVDSPSLSLSKPKTCLGHQKCSFPPEGSVYVSNREEGTSGHLSDRRHKITIDSGDYVHVDDSVEITASGRLNPNAVLATSDSEARDRSKQILGMKVKGQRKCSLACSNYGRSSSLDSENSEMLDLESPGPIPYTRSARTYDSQNHVHILDPVAEVDELESPKRGNKFQEQSSRDPDLSASRASQVESDEMLARLLQEQFNAEIAGSASTEEIDATIAWSLQQEDARSAASTTRTFQSDHRETSMAHLYEYYAQLPYRNSATGLSDRASNRRRNYGSDIDLERRMIAEVRNFTGMDPGMKRDFLEALEAAFDHSNDELSESGLVTHHEFNESDYEILLALDENNHQHLGASESEINNLPQSIIKSDNVGEACAVCLENPTAGDTIRHLPCFHKFHKECIDTWLKRKTWCPVCKSEIT</sequence>
<dbReference type="PROSITE" id="PS50089">
    <property type="entry name" value="ZF_RING_2"/>
    <property type="match status" value="1"/>
</dbReference>
<keyword evidence="2 4" id="KW-0863">Zinc-finger</keyword>
<evidence type="ECO:0000256" key="3">
    <source>
        <dbReference type="ARBA" id="ARBA00022833"/>
    </source>
</evidence>
<dbReference type="InterPro" id="IPR001841">
    <property type="entry name" value="Znf_RING"/>
</dbReference>
<feature type="region of interest" description="Disordered" evidence="5">
    <location>
        <begin position="68"/>
        <end position="124"/>
    </location>
</feature>
<dbReference type="EMBL" id="CM007387">
    <property type="protein sequence ID" value="ONK63807.1"/>
    <property type="molecule type" value="Genomic_DNA"/>
</dbReference>
<feature type="region of interest" description="Disordered" evidence="5">
    <location>
        <begin position="369"/>
        <end position="401"/>
    </location>
</feature>
<dbReference type="OMA" id="HTHANNG"/>
<feature type="domain" description="RING-type" evidence="6">
    <location>
        <begin position="587"/>
        <end position="628"/>
    </location>
</feature>